<gene>
    <name evidence="5" type="ORF">JQN70_12130</name>
</gene>
<organism evidence="5 6">
    <name type="scientific">Phycicoccus sonneratiae</name>
    <dbReference type="NCBI Taxonomy" id="2807628"/>
    <lineage>
        <taxon>Bacteria</taxon>
        <taxon>Bacillati</taxon>
        <taxon>Actinomycetota</taxon>
        <taxon>Actinomycetes</taxon>
        <taxon>Micrococcales</taxon>
        <taxon>Intrasporangiaceae</taxon>
        <taxon>Phycicoccus</taxon>
    </lineage>
</organism>
<dbReference type="PANTHER" id="PTHR42774">
    <property type="entry name" value="PHOSPHOTRANSFERASE SYSTEM TRANSPORT PROTEIN"/>
    <property type="match status" value="1"/>
</dbReference>
<protein>
    <submittedName>
        <fullName evidence="5">Carbohydrate kinase family protein</fullName>
    </submittedName>
</protein>
<dbReference type="PANTHER" id="PTHR42774:SF3">
    <property type="entry name" value="KETOHEXOKINASE"/>
    <property type="match status" value="1"/>
</dbReference>
<reference evidence="5" key="1">
    <citation type="submission" date="2021-02" db="EMBL/GenBank/DDBJ databases">
        <title>Phycicoccus sp. MQZ13P-5T, whole genome shotgun sequence.</title>
        <authorList>
            <person name="Tuo L."/>
        </authorList>
    </citation>
    <scope>NUCLEOTIDE SEQUENCE</scope>
    <source>
        <strain evidence="5">MQZ13P-5</strain>
    </source>
</reference>
<feature type="domain" description="Carbohydrate kinase PfkB" evidence="4">
    <location>
        <begin position="71"/>
        <end position="345"/>
    </location>
</feature>
<dbReference type="SUPFAM" id="SSF53613">
    <property type="entry name" value="Ribokinase-like"/>
    <property type="match status" value="1"/>
</dbReference>
<evidence type="ECO:0000313" key="5">
    <source>
        <dbReference type="EMBL" id="MBM6401140.1"/>
    </source>
</evidence>
<feature type="region of interest" description="Disordered" evidence="3">
    <location>
        <begin position="28"/>
        <end position="47"/>
    </location>
</feature>
<evidence type="ECO:0000313" key="6">
    <source>
        <dbReference type="Proteomes" id="UP001430172"/>
    </source>
</evidence>
<evidence type="ECO:0000256" key="2">
    <source>
        <dbReference type="ARBA" id="ARBA00022777"/>
    </source>
</evidence>
<dbReference type="PROSITE" id="PS00584">
    <property type="entry name" value="PFKB_KINASES_2"/>
    <property type="match status" value="1"/>
</dbReference>
<accession>A0ABS2CN03</accession>
<dbReference type="InterPro" id="IPR029056">
    <property type="entry name" value="Ribokinase-like"/>
</dbReference>
<comment type="caution">
    <text evidence="5">The sequence shown here is derived from an EMBL/GenBank/DDBJ whole genome shotgun (WGS) entry which is preliminary data.</text>
</comment>
<sequence length="419" mass="44689">MTCAHLCAPESTTRPRTGACWRPHRRCPSGTEETTAVPTPAFDPLAPVRRDGDPECDVFVWGTVFLDIIMTGLEALPDGGQEVWATGMGSCPGGIANLAVAARRLGLRTSLAAAFGDDAYGDFCWETLADEERVDLSRSRRFEGWHSPVTVSMAVDRDRGMVSHGHAPPLDATALIGEPPRSRAVMAELAPGRPLTGGTEPTWVEKARDAGALVFADVGWDPSGRWPKDVLDQLVVCDAFLPNAVEAMAYTRTRTPNEALYVLADLVPLAVVTNGEEGALAIDSRTGEEAVVPALRVDALDPTGAGDVFGAAVVLGTVAGWPLSQRIGFAALCSALAVQHFGGSLAAPGWGDIADWWHHLRDGAATDSYHRSLRRRYEFLDAVVPEVPIGAERRATATIARHVDVEGYRPAATTRGEPA</sequence>
<dbReference type="Gene3D" id="3.40.1190.20">
    <property type="match status" value="1"/>
</dbReference>
<evidence type="ECO:0000259" key="4">
    <source>
        <dbReference type="Pfam" id="PF00294"/>
    </source>
</evidence>
<dbReference type="InterPro" id="IPR052562">
    <property type="entry name" value="Ketohexokinase-related"/>
</dbReference>
<dbReference type="Proteomes" id="UP001430172">
    <property type="component" value="Unassembled WGS sequence"/>
</dbReference>
<name>A0ABS2CN03_9MICO</name>
<keyword evidence="1" id="KW-0808">Transferase</keyword>
<keyword evidence="2 5" id="KW-0418">Kinase</keyword>
<evidence type="ECO:0000256" key="3">
    <source>
        <dbReference type="SAM" id="MobiDB-lite"/>
    </source>
</evidence>
<dbReference type="EMBL" id="JAFDVD010000013">
    <property type="protein sequence ID" value="MBM6401140.1"/>
    <property type="molecule type" value="Genomic_DNA"/>
</dbReference>
<proteinExistence type="predicted"/>
<dbReference type="InterPro" id="IPR011611">
    <property type="entry name" value="PfkB_dom"/>
</dbReference>
<dbReference type="GO" id="GO:0016301">
    <property type="term" value="F:kinase activity"/>
    <property type="evidence" value="ECO:0007669"/>
    <property type="project" value="UniProtKB-KW"/>
</dbReference>
<dbReference type="Pfam" id="PF00294">
    <property type="entry name" value="PfkB"/>
    <property type="match status" value="1"/>
</dbReference>
<dbReference type="InterPro" id="IPR002173">
    <property type="entry name" value="Carboh/pur_kinase_PfkB_CS"/>
</dbReference>
<evidence type="ECO:0000256" key="1">
    <source>
        <dbReference type="ARBA" id="ARBA00022679"/>
    </source>
</evidence>
<keyword evidence="6" id="KW-1185">Reference proteome</keyword>